<feature type="region of interest" description="Disordered" evidence="1">
    <location>
        <begin position="20"/>
        <end position="49"/>
    </location>
</feature>
<organism evidence="3 4">
    <name type="scientific">Pedobacter xixiisoli</name>
    <dbReference type="NCBI Taxonomy" id="1476464"/>
    <lineage>
        <taxon>Bacteria</taxon>
        <taxon>Pseudomonadati</taxon>
        <taxon>Bacteroidota</taxon>
        <taxon>Sphingobacteriia</taxon>
        <taxon>Sphingobacteriales</taxon>
        <taxon>Sphingobacteriaceae</taxon>
        <taxon>Pedobacter</taxon>
    </lineage>
</organism>
<feature type="signal peptide" evidence="2">
    <location>
        <begin position="1"/>
        <end position="22"/>
    </location>
</feature>
<dbReference type="PROSITE" id="PS51257">
    <property type="entry name" value="PROKAR_LIPOPROTEIN"/>
    <property type="match status" value="1"/>
</dbReference>
<name>A0A285ZUF0_9SPHI</name>
<dbReference type="AlphaFoldDB" id="A0A285ZUF0"/>
<dbReference type="EMBL" id="OCMT01000001">
    <property type="protein sequence ID" value="SOD13248.1"/>
    <property type="molecule type" value="Genomic_DNA"/>
</dbReference>
<feature type="compositionally biased region" description="Low complexity" evidence="1">
    <location>
        <begin position="20"/>
        <end position="38"/>
    </location>
</feature>
<evidence type="ECO:0000313" key="3">
    <source>
        <dbReference type="EMBL" id="SOD13248.1"/>
    </source>
</evidence>
<protein>
    <submittedName>
        <fullName evidence="3">Uncharacterized protein</fullName>
    </submittedName>
</protein>
<sequence length="49" mass="5230">MKRLALILIGAGLFLASCGTSRNTDSTTNDTLRSDTTTADTARMDKPVQ</sequence>
<dbReference type="Proteomes" id="UP000219281">
    <property type="component" value="Unassembled WGS sequence"/>
</dbReference>
<proteinExistence type="predicted"/>
<feature type="chain" id="PRO_5012877200" evidence="2">
    <location>
        <begin position="23"/>
        <end position="49"/>
    </location>
</feature>
<evidence type="ECO:0000256" key="1">
    <source>
        <dbReference type="SAM" id="MobiDB-lite"/>
    </source>
</evidence>
<gene>
    <name evidence="3" type="ORF">SAMN06297358_1084</name>
</gene>
<accession>A0A285ZUF0</accession>
<evidence type="ECO:0000256" key="2">
    <source>
        <dbReference type="SAM" id="SignalP"/>
    </source>
</evidence>
<reference evidence="4" key="1">
    <citation type="submission" date="2017-09" db="EMBL/GenBank/DDBJ databases">
        <authorList>
            <person name="Varghese N."/>
            <person name="Submissions S."/>
        </authorList>
    </citation>
    <scope>NUCLEOTIDE SEQUENCE [LARGE SCALE GENOMIC DNA]</scope>
    <source>
        <strain evidence="4">CGMCC 1.12803</strain>
    </source>
</reference>
<keyword evidence="2" id="KW-0732">Signal</keyword>
<keyword evidence="4" id="KW-1185">Reference proteome</keyword>
<evidence type="ECO:0000313" key="4">
    <source>
        <dbReference type="Proteomes" id="UP000219281"/>
    </source>
</evidence>
<dbReference type="RefSeq" id="WP_171047824.1">
    <property type="nucleotide sequence ID" value="NZ_OCMT01000001.1"/>
</dbReference>